<dbReference type="RefSeq" id="WP_124543283.1">
    <property type="nucleotide sequence ID" value="NZ_QUSW01000009.1"/>
</dbReference>
<dbReference type="EMBL" id="QUSW01000009">
    <property type="protein sequence ID" value="RQP21872.1"/>
    <property type="molecule type" value="Genomic_DNA"/>
</dbReference>
<gene>
    <name evidence="1" type="ORF">DZC73_25880</name>
</gene>
<comment type="caution">
    <text evidence="1">The sequence shown here is derived from an EMBL/GenBank/DDBJ whole genome shotgun (WGS) entry which is preliminary data.</text>
</comment>
<protein>
    <submittedName>
        <fullName evidence="1">Phosphatidylserine/phosphatidylglycerophosphate/ cardiolipin synthase</fullName>
    </submittedName>
</protein>
<name>A0A3N7ISP5_9BURK</name>
<dbReference type="Proteomes" id="UP000267464">
    <property type="component" value="Unassembled WGS sequence"/>
</dbReference>
<proteinExistence type="predicted"/>
<accession>A0A3N7ISP5</accession>
<evidence type="ECO:0000313" key="1">
    <source>
        <dbReference type="EMBL" id="RQP21872.1"/>
    </source>
</evidence>
<sequence>MTVHAVTKVRLDDDGRVTGVEWGRVDTINNQWETGPAVADVIDVVDAIHAGDAVFALFSTAAGMVPGQRFITVAYATGWETITLDGAPVHEREIHNMARIA</sequence>
<keyword evidence="2" id="KW-1185">Reference proteome</keyword>
<evidence type="ECO:0000313" key="2">
    <source>
        <dbReference type="Proteomes" id="UP000267464"/>
    </source>
</evidence>
<dbReference type="OrthoDB" id="8913873at2"/>
<organism evidence="1 2">
    <name type="scientific">Piscinibacter terrae</name>
    <dbReference type="NCBI Taxonomy" id="2496871"/>
    <lineage>
        <taxon>Bacteria</taxon>
        <taxon>Pseudomonadati</taxon>
        <taxon>Pseudomonadota</taxon>
        <taxon>Betaproteobacteria</taxon>
        <taxon>Burkholderiales</taxon>
        <taxon>Sphaerotilaceae</taxon>
        <taxon>Piscinibacter</taxon>
    </lineage>
</organism>
<reference evidence="1 2" key="1">
    <citation type="submission" date="2018-08" db="EMBL/GenBank/DDBJ databases">
        <authorList>
            <person name="Khan S.A."/>
            <person name="Jeon C.O."/>
            <person name="Chun B.H."/>
            <person name="Jeong S.E."/>
        </authorList>
    </citation>
    <scope>NUCLEOTIDE SEQUENCE [LARGE SCALE GENOMIC DNA]</scope>
    <source>
        <strain evidence="1 2">S-16</strain>
    </source>
</reference>
<reference evidence="1 2" key="2">
    <citation type="submission" date="2018-12" db="EMBL/GenBank/DDBJ databases">
        <title>Rhizobacter gummiphilus sp. nov., a rubber-degrading bacterium isolated from the soil of a botanical garden in Japan.</title>
        <authorList>
            <person name="Shunsuke S.S."/>
        </authorList>
    </citation>
    <scope>NUCLEOTIDE SEQUENCE [LARGE SCALE GENOMIC DNA]</scope>
    <source>
        <strain evidence="1 2">S-16</strain>
    </source>
</reference>
<dbReference type="AlphaFoldDB" id="A0A3N7ISP5"/>